<accession>A8H2X1</accession>
<reference evidence="2 3" key="1">
    <citation type="submission" date="2007-10" db="EMBL/GenBank/DDBJ databases">
        <title>Complete sequence of Shewanella pealeana ATCC 700345.</title>
        <authorList>
            <consortium name="US DOE Joint Genome Institute"/>
            <person name="Copeland A."/>
            <person name="Lucas S."/>
            <person name="Lapidus A."/>
            <person name="Barry K."/>
            <person name="Glavina del Rio T."/>
            <person name="Dalin E."/>
            <person name="Tice H."/>
            <person name="Pitluck S."/>
            <person name="Chertkov O."/>
            <person name="Brettin T."/>
            <person name="Bruce D."/>
            <person name="Detter J.C."/>
            <person name="Han C."/>
            <person name="Schmutz J."/>
            <person name="Larimer F."/>
            <person name="Land M."/>
            <person name="Hauser L."/>
            <person name="Kyrpides N."/>
            <person name="Kim E."/>
            <person name="Zhao J.-S.Z."/>
            <person name="Manno D."/>
            <person name="Hawari J."/>
            <person name="Richardson P."/>
        </authorList>
    </citation>
    <scope>NUCLEOTIDE SEQUENCE [LARGE SCALE GENOMIC DNA]</scope>
    <source>
        <strain evidence="3">ATCC 700345 / ANG-SQ1</strain>
    </source>
</reference>
<dbReference type="eggNOG" id="ENOG50332QZ">
    <property type="taxonomic scope" value="Bacteria"/>
</dbReference>
<dbReference type="HOGENOM" id="CLU_2357610_0_0_6"/>
<keyword evidence="1" id="KW-1133">Transmembrane helix</keyword>
<feature type="transmembrane region" description="Helical" evidence="1">
    <location>
        <begin position="6"/>
        <end position="24"/>
    </location>
</feature>
<evidence type="ECO:0000313" key="2">
    <source>
        <dbReference type="EMBL" id="ABV86908.1"/>
    </source>
</evidence>
<proteinExistence type="predicted"/>
<feature type="transmembrane region" description="Helical" evidence="1">
    <location>
        <begin position="71"/>
        <end position="91"/>
    </location>
</feature>
<evidence type="ECO:0000256" key="1">
    <source>
        <dbReference type="SAM" id="Phobius"/>
    </source>
</evidence>
<name>A8H2X1_SHEPA</name>
<dbReference type="KEGG" id="spl:Spea_1583"/>
<sequence length="102" mass="11504">MIAMAEMSIIGLVLVVVLLGYLSIYPKLAGNDFNKISLCDIASSSFVMILVGLKYWGSGYEFSLLLFSANWFWFTLIVYAVIEVPVAVWYFKKHAVVIDIKK</sequence>
<keyword evidence="1" id="KW-0472">Membrane</keyword>
<organism evidence="2 3">
    <name type="scientific">Shewanella pealeana (strain ATCC 700345 / ANG-SQ1)</name>
    <dbReference type="NCBI Taxonomy" id="398579"/>
    <lineage>
        <taxon>Bacteria</taxon>
        <taxon>Pseudomonadati</taxon>
        <taxon>Pseudomonadota</taxon>
        <taxon>Gammaproteobacteria</taxon>
        <taxon>Alteromonadales</taxon>
        <taxon>Shewanellaceae</taxon>
        <taxon>Shewanella</taxon>
    </lineage>
</organism>
<keyword evidence="3" id="KW-1185">Reference proteome</keyword>
<evidence type="ECO:0000313" key="3">
    <source>
        <dbReference type="Proteomes" id="UP000002608"/>
    </source>
</evidence>
<dbReference type="AlphaFoldDB" id="A8H2X1"/>
<gene>
    <name evidence="2" type="ordered locus">Spea_1583</name>
</gene>
<dbReference type="Proteomes" id="UP000002608">
    <property type="component" value="Chromosome"/>
</dbReference>
<dbReference type="EMBL" id="CP000851">
    <property type="protein sequence ID" value="ABV86908.1"/>
    <property type="molecule type" value="Genomic_DNA"/>
</dbReference>
<keyword evidence="1" id="KW-0812">Transmembrane</keyword>
<protein>
    <submittedName>
        <fullName evidence="2">Uncharacterized protein</fullName>
    </submittedName>
</protein>